<keyword evidence="2" id="KW-0677">Repeat</keyword>
<dbReference type="STRING" id="568069.A0A1J1I4V2"/>
<name>A0A1J1I4V2_9DIPT</name>
<evidence type="ECO:0000313" key="6">
    <source>
        <dbReference type="EMBL" id="CRK95367.1"/>
    </source>
</evidence>
<organism evidence="6 7">
    <name type="scientific">Clunio marinus</name>
    <dbReference type="NCBI Taxonomy" id="568069"/>
    <lineage>
        <taxon>Eukaryota</taxon>
        <taxon>Metazoa</taxon>
        <taxon>Ecdysozoa</taxon>
        <taxon>Arthropoda</taxon>
        <taxon>Hexapoda</taxon>
        <taxon>Insecta</taxon>
        <taxon>Pterygota</taxon>
        <taxon>Neoptera</taxon>
        <taxon>Endopterygota</taxon>
        <taxon>Diptera</taxon>
        <taxon>Nematocera</taxon>
        <taxon>Chironomoidea</taxon>
        <taxon>Chironomidae</taxon>
        <taxon>Clunio</taxon>
    </lineage>
</organism>
<dbReference type="SMART" id="SM00456">
    <property type="entry name" value="WW"/>
    <property type="match status" value="2"/>
</dbReference>
<keyword evidence="7" id="KW-1185">Reference proteome</keyword>
<evidence type="ECO:0000259" key="5">
    <source>
        <dbReference type="PROSITE" id="PS50951"/>
    </source>
</evidence>
<dbReference type="Proteomes" id="UP000183832">
    <property type="component" value="Unassembled WGS sequence"/>
</dbReference>
<feature type="domain" description="SARAH" evidence="5">
    <location>
        <begin position="386"/>
        <end position="433"/>
    </location>
</feature>
<dbReference type="GO" id="GO:0060090">
    <property type="term" value="F:molecular adaptor activity"/>
    <property type="evidence" value="ECO:0007669"/>
    <property type="project" value="InterPro"/>
</dbReference>
<evidence type="ECO:0000259" key="4">
    <source>
        <dbReference type="PROSITE" id="PS50020"/>
    </source>
</evidence>
<evidence type="ECO:0000313" key="7">
    <source>
        <dbReference type="Proteomes" id="UP000183832"/>
    </source>
</evidence>
<accession>A0A1J1I4V2</accession>
<dbReference type="PROSITE" id="PS50951">
    <property type="entry name" value="SARAH"/>
    <property type="match status" value="1"/>
</dbReference>
<reference evidence="6 7" key="1">
    <citation type="submission" date="2015-04" db="EMBL/GenBank/DDBJ databases">
        <authorList>
            <person name="Syromyatnikov M.Y."/>
            <person name="Popov V.N."/>
        </authorList>
    </citation>
    <scope>NUCLEOTIDE SEQUENCE [LARGE SCALE GENOMIC DNA]</scope>
</reference>
<evidence type="ECO:0000256" key="1">
    <source>
        <dbReference type="ARBA" id="ARBA00022553"/>
    </source>
</evidence>
<proteinExistence type="predicted"/>
<dbReference type="InterPro" id="IPR030030">
    <property type="entry name" value="Sav"/>
</dbReference>
<protein>
    <submittedName>
        <fullName evidence="6">CLUMA_CG008664, isoform A</fullName>
    </submittedName>
</protein>
<dbReference type="FunFam" id="2.20.70.10:FF:000035">
    <property type="entry name" value="Salvador homolog 1 (Drosophila)"/>
    <property type="match status" value="1"/>
</dbReference>
<dbReference type="PANTHER" id="PTHR47522">
    <property type="entry name" value="SALVADOR FAMILY WW DOMAIN-CONTAINING PROTEIN 1"/>
    <property type="match status" value="1"/>
</dbReference>
<dbReference type="GO" id="GO:0043065">
    <property type="term" value="P:positive regulation of apoptotic process"/>
    <property type="evidence" value="ECO:0007669"/>
    <property type="project" value="TreeGrafter"/>
</dbReference>
<dbReference type="GO" id="GO:0008285">
    <property type="term" value="P:negative regulation of cell population proliferation"/>
    <property type="evidence" value="ECO:0007669"/>
    <property type="project" value="TreeGrafter"/>
</dbReference>
<dbReference type="CDD" id="cd00201">
    <property type="entry name" value="WW"/>
    <property type="match status" value="1"/>
</dbReference>
<feature type="domain" description="WW" evidence="4">
    <location>
        <begin position="298"/>
        <end position="330"/>
    </location>
</feature>
<feature type="region of interest" description="Disordered" evidence="3">
    <location>
        <begin position="36"/>
        <end position="85"/>
    </location>
</feature>
<dbReference type="InterPro" id="IPR001202">
    <property type="entry name" value="WW_dom"/>
</dbReference>
<dbReference type="SUPFAM" id="SSF51045">
    <property type="entry name" value="WW domain"/>
    <property type="match status" value="1"/>
</dbReference>
<dbReference type="GO" id="GO:0005829">
    <property type="term" value="C:cytosol"/>
    <property type="evidence" value="ECO:0007669"/>
    <property type="project" value="TreeGrafter"/>
</dbReference>
<keyword evidence="1" id="KW-0597">Phosphoprotein</keyword>
<dbReference type="GO" id="GO:0006915">
    <property type="term" value="P:apoptotic process"/>
    <property type="evidence" value="ECO:0007669"/>
    <property type="project" value="InterPro"/>
</dbReference>
<dbReference type="InterPro" id="IPR036020">
    <property type="entry name" value="WW_dom_sf"/>
</dbReference>
<sequence length="454" mass="52331">MLSRKSKDKTSKTGLAGKYIKKDTSNPEIKLVNVWTNEQNKNTKPKIRQSTPFDDQPSSSKIKINGLGNSQERDEFSQGKFTQNPSTSSINLPILFGNMQLSDQSSVHQPSVEPIRRISNQSHTSLAPFQNVHLQNSHGNYVDIDAIDSILSENDNFHHFAATNQYERNSSENRMQSMVDIGMTSPIYENQPTGVNRSESPIYSNTHSQSGPALYPKSQNIYSNLPAVTSGPSTSGYANIQQHNHGVLATMHQQSVMPADELPLPPGWSVDYTLRNRRKYYIDHNTQTTHWSHPLEREGMPLFWQRIENQQGVYYYNYITRQAQLHHPYLTAYYLPSAHQAPPFVPHHEYFSPQSSALVPANPLLNVEVPKWIRIYCRSSNEKDHIIKFDLFKLNQLVHFNEMITKLFKEENHNIVLKYESQRIAIIYEMEKRKRGQRQQHFMYLEKLNTDSSV</sequence>
<dbReference type="InterPro" id="IPR011524">
    <property type="entry name" value="SARAH_dom"/>
</dbReference>
<dbReference type="OrthoDB" id="5339429at2759"/>
<gene>
    <name evidence="6" type="ORF">CLUMA_CG008664</name>
</gene>
<evidence type="ECO:0000256" key="3">
    <source>
        <dbReference type="SAM" id="MobiDB-lite"/>
    </source>
</evidence>
<dbReference type="Gene3D" id="2.20.70.10">
    <property type="match status" value="1"/>
</dbReference>
<dbReference type="Pfam" id="PF00397">
    <property type="entry name" value="WW"/>
    <property type="match status" value="1"/>
</dbReference>
<feature type="region of interest" description="Disordered" evidence="3">
    <location>
        <begin position="1"/>
        <end position="22"/>
    </location>
</feature>
<dbReference type="PANTHER" id="PTHR47522:SF2">
    <property type="entry name" value="PROTEIN SALVADOR HOMOLOG 1"/>
    <property type="match status" value="1"/>
</dbReference>
<dbReference type="PROSITE" id="PS50020">
    <property type="entry name" value="WW_DOMAIN_2"/>
    <property type="match status" value="2"/>
</dbReference>
<dbReference type="AlphaFoldDB" id="A0A1J1I4V2"/>
<evidence type="ECO:0000256" key="2">
    <source>
        <dbReference type="ARBA" id="ARBA00022737"/>
    </source>
</evidence>
<dbReference type="CDD" id="cd21433">
    <property type="entry name" value="SARAH_Sav"/>
    <property type="match status" value="1"/>
</dbReference>
<feature type="compositionally biased region" description="Polar residues" evidence="3">
    <location>
        <begin position="36"/>
        <end position="70"/>
    </location>
</feature>
<feature type="domain" description="WW" evidence="4">
    <location>
        <begin position="262"/>
        <end position="296"/>
    </location>
</feature>
<dbReference type="GO" id="GO:0035329">
    <property type="term" value="P:hippo signaling"/>
    <property type="evidence" value="ECO:0007669"/>
    <property type="project" value="InterPro"/>
</dbReference>
<dbReference type="EMBL" id="CVRI01000041">
    <property type="protein sequence ID" value="CRK95367.1"/>
    <property type="molecule type" value="Genomic_DNA"/>
</dbReference>